<dbReference type="SMART" id="SM00151">
    <property type="entry name" value="SWIB"/>
    <property type="match status" value="1"/>
</dbReference>
<feature type="region of interest" description="Disordered" evidence="1">
    <location>
        <begin position="58"/>
        <end position="143"/>
    </location>
</feature>
<sequence>MAELPAAELRKAIAEILDGADLDVLSSKKIRKQLEQKYGIDFTDRKKEIDGIVMALISEQSKAKPEPKEENGDAGGNSSAGSSHDDNDDGGGKDDAELARQLQDEEFRSRSRAVKKSRTVKKEPKSAKKEAKPKGTKRETAYSRKCALSPELAAVMGSDQMARHDVVKRMWGIFRERELIDPSNKRFGICDPELLRVFGQKRVRIFGMMKYLKNHIKDVK</sequence>
<dbReference type="EMBL" id="GEFM01002288">
    <property type="protein sequence ID" value="JAP73508.1"/>
    <property type="molecule type" value="mRNA"/>
</dbReference>
<evidence type="ECO:0000259" key="3">
    <source>
        <dbReference type="PROSITE" id="PS51998"/>
    </source>
</evidence>
<dbReference type="Gene3D" id="1.10.245.10">
    <property type="entry name" value="SWIB/MDM2 domain"/>
    <property type="match status" value="1"/>
</dbReference>
<reference evidence="4" key="1">
    <citation type="submission" date="2016-02" db="EMBL/GenBank/DDBJ databases">
        <title>RNAseq analyses of the midgut from blood- or serum-fed Ixodes ricinus ticks.</title>
        <authorList>
            <person name="Perner J."/>
            <person name="Provaznik J."/>
            <person name="Schrenkova J."/>
            <person name="Urbanova V."/>
            <person name="Ribeiro J.M."/>
            <person name="Kopacek P."/>
        </authorList>
    </citation>
    <scope>NUCLEOTIDE SEQUENCE</scope>
    <source>
        <tissue evidence="4">Gut</tissue>
    </source>
</reference>
<organism evidence="4">
    <name type="scientific">Ixodes ricinus</name>
    <name type="common">Common tick</name>
    <name type="synonym">Acarus ricinus</name>
    <dbReference type="NCBI Taxonomy" id="34613"/>
    <lineage>
        <taxon>Eukaryota</taxon>
        <taxon>Metazoa</taxon>
        <taxon>Ecdysozoa</taxon>
        <taxon>Arthropoda</taxon>
        <taxon>Chelicerata</taxon>
        <taxon>Arachnida</taxon>
        <taxon>Acari</taxon>
        <taxon>Parasitiformes</taxon>
        <taxon>Ixodida</taxon>
        <taxon>Ixodoidea</taxon>
        <taxon>Ixodidae</taxon>
        <taxon>Ixodinae</taxon>
        <taxon>Ixodes</taxon>
    </lineage>
</organism>
<dbReference type="SUPFAM" id="SSF109715">
    <property type="entry name" value="DEK C-terminal domain"/>
    <property type="match status" value="1"/>
</dbReference>
<dbReference type="CDD" id="cd10567">
    <property type="entry name" value="SWIB-MDM2_like"/>
    <property type="match status" value="1"/>
</dbReference>
<dbReference type="Gene3D" id="1.10.10.60">
    <property type="entry name" value="Homeodomain-like"/>
    <property type="match status" value="1"/>
</dbReference>
<dbReference type="InterPro" id="IPR003121">
    <property type="entry name" value="SWIB_MDM2_domain"/>
</dbReference>
<evidence type="ECO:0000259" key="2">
    <source>
        <dbReference type="PROSITE" id="PS51925"/>
    </source>
</evidence>
<feature type="compositionally biased region" description="Basic and acidic residues" evidence="1">
    <location>
        <begin position="61"/>
        <end position="71"/>
    </location>
</feature>
<feature type="compositionally biased region" description="Basic and acidic residues" evidence="1">
    <location>
        <begin position="120"/>
        <end position="142"/>
    </location>
</feature>
<dbReference type="Pfam" id="PF02201">
    <property type="entry name" value="SWIB"/>
    <property type="match status" value="1"/>
</dbReference>
<feature type="domain" description="DM2" evidence="2">
    <location>
        <begin position="141"/>
        <end position="218"/>
    </location>
</feature>
<dbReference type="InterPro" id="IPR014876">
    <property type="entry name" value="DEK_C"/>
</dbReference>
<feature type="compositionally biased region" description="Basic residues" evidence="1">
    <location>
        <begin position="110"/>
        <end position="119"/>
    </location>
</feature>
<dbReference type="Pfam" id="PF08766">
    <property type="entry name" value="DEK_C"/>
    <property type="match status" value="1"/>
</dbReference>
<dbReference type="AlphaFoldDB" id="A0A131Y4R9"/>
<feature type="compositionally biased region" description="Basic and acidic residues" evidence="1">
    <location>
        <begin position="90"/>
        <end position="109"/>
    </location>
</feature>
<accession>A0A131Y4R9</accession>
<dbReference type="PROSITE" id="PS51925">
    <property type="entry name" value="SWIB_MDM2"/>
    <property type="match status" value="1"/>
</dbReference>
<dbReference type="PANTHER" id="PTHR13844">
    <property type="entry name" value="SWI/SNF-RELATED MATRIX-ASSOCIATED ACTIN-DEPENDENT REGULATOR OF CHROMATIN SUBFAMILY D"/>
    <property type="match status" value="1"/>
</dbReference>
<name>A0A131Y4R9_IXORI</name>
<dbReference type="InterPro" id="IPR036885">
    <property type="entry name" value="SWIB_MDM2_dom_sf"/>
</dbReference>
<evidence type="ECO:0000256" key="1">
    <source>
        <dbReference type="SAM" id="MobiDB-lite"/>
    </source>
</evidence>
<evidence type="ECO:0000313" key="4">
    <source>
        <dbReference type="EMBL" id="JAP73508.1"/>
    </source>
</evidence>
<feature type="domain" description="DEK-C" evidence="3">
    <location>
        <begin position="3"/>
        <end position="58"/>
    </location>
</feature>
<proteinExistence type="evidence at transcript level"/>
<dbReference type="PROSITE" id="PS51998">
    <property type="entry name" value="DEK_C"/>
    <property type="match status" value="1"/>
</dbReference>
<dbReference type="SUPFAM" id="SSF47592">
    <property type="entry name" value="SWIB/MDM2 domain"/>
    <property type="match status" value="1"/>
</dbReference>
<dbReference type="InterPro" id="IPR019835">
    <property type="entry name" value="SWIB_domain"/>
</dbReference>
<protein>
    <submittedName>
        <fullName evidence="4">Putative rna polymerase i transcription factor uaf</fullName>
    </submittedName>
</protein>